<name>A0A1H4G6F3_9GAMM</name>
<evidence type="ECO:0008006" key="3">
    <source>
        <dbReference type="Google" id="ProtNLM"/>
    </source>
</evidence>
<evidence type="ECO:0000313" key="1">
    <source>
        <dbReference type="EMBL" id="SEB04881.1"/>
    </source>
</evidence>
<dbReference type="EMBL" id="FNQP01000028">
    <property type="protein sequence ID" value="SEB04881.1"/>
    <property type="molecule type" value="Genomic_DNA"/>
</dbReference>
<organism evidence="1 2">
    <name type="scientific">Thiothrix caldifontis</name>
    <dbReference type="NCBI Taxonomy" id="525918"/>
    <lineage>
        <taxon>Bacteria</taxon>
        <taxon>Pseudomonadati</taxon>
        <taxon>Pseudomonadota</taxon>
        <taxon>Gammaproteobacteria</taxon>
        <taxon>Thiotrichales</taxon>
        <taxon>Thiotrichaceae</taxon>
        <taxon>Thiothrix</taxon>
    </lineage>
</organism>
<dbReference type="STRING" id="525918.SAMN05660964_03287"/>
<proteinExistence type="predicted"/>
<protein>
    <recommendedName>
        <fullName evidence="3">TIR domain-containing protein</fullName>
    </recommendedName>
</protein>
<keyword evidence="2" id="KW-1185">Reference proteome</keyword>
<gene>
    <name evidence="1" type="ORF">SAMN05660964_03287</name>
</gene>
<sequence length="172" mass="19934">MVFPKNFCISTYKVFVSLRRSFKSERWKFIEDTLAEYGLVAISTDDSAESSITERVIEDMKKSAACIQIYSIGRDSVNKMTENDRYFSTDLLNAEWLLFEAGITRGLDLKPLIRMVDTTHVSKYNWEKCLRIQRDAFLQTFQTYSVSTEGDHFCNVFRKVVAEIAGKVHKNQ</sequence>
<dbReference type="Proteomes" id="UP000199397">
    <property type="component" value="Unassembled WGS sequence"/>
</dbReference>
<reference evidence="1 2" key="1">
    <citation type="submission" date="2016-10" db="EMBL/GenBank/DDBJ databases">
        <authorList>
            <person name="de Groot N.N."/>
        </authorList>
    </citation>
    <scope>NUCLEOTIDE SEQUENCE [LARGE SCALE GENOMIC DNA]</scope>
    <source>
        <strain evidence="1 2">DSM 21228</strain>
    </source>
</reference>
<accession>A0A1H4G6F3</accession>
<evidence type="ECO:0000313" key="2">
    <source>
        <dbReference type="Proteomes" id="UP000199397"/>
    </source>
</evidence>
<dbReference type="AlphaFoldDB" id="A0A1H4G6F3"/>